<dbReference type="GO" id="GO:0016811">
    <property type="term" value="F:hydrolase activity, acting on carbon-nitrogen (but not peptide) bonds, in linear amides"/>
    <property type="evidence" value="ECO:0007669"/>
    <property type="project" value="InterPro"/>
</dbReference>
<evidence type="ECO:0000313" key="2">
    <source>
        <dbReference type="EMBL" id="KAF1027914.1"/>
    </source>
</evidence>
<reference evidence="3" key="1">
    <citation type="journal article" date="2020" name="MBio">
        <title>Horizontal gene transfer to a defensive symbiont with a reduced genome amongst a multipartite beetle microbiome.</title>
        <authorList>
            <person name="Waterworth S.C."/>
            <person name="Florez L.V."/>
            <person name="Rees E.R."/>
            <person name="Hertweck C."/>
            <person name="Kaltenpoth M."/>
            <person name="Kwan J.C."/>
        </authorList>
    </citation>
    <scope>NUCLEOTIDE SEQUENCE [LARGE SCALE GENOMIC DNA]</scope>
</reference>
<evidence type="ECO:0000256" key="1">
    <source>
        <dbReference type="SAM" id="SignalP"/>
    </source>
</evidence>
<dbReference type="AlphaFoldDB" id="A0A833USX9"/>
<dbReference type="EMBL" id="WNDP01000005">
    <property type="protein sequence ID" value="KAF1027914.1"/>
    <property type="molecule type" value="Genomic_DNA"/>
</dbReference>
<evidence type="ECO:0000313" key="3">
    <source>
        <dbReference type="Proteomes" id="UP000490535"/>
    </source>
</evidence>
<dbReference type="Proteomes" id="UP000490535">
    <property type="component" value="Unassembled WGS sequence"/>
</dbReference>
<dbReference type="PANTHER" id="PTHR31891">
    <property type="entry name" value="FORMAMIDASE C869.04-RELATED"/>
    <property type="match status" value="1"/>
</dbReference>
<dbReference type="PANTHER" id="PTHR31891:SF1">
    <property type="entry name" value="FORMAMIDASE C869.04-RELATED"/>
    <property type="match status" value="1"/>
</dbReference>
<dbReference type="SUPFAM" id="SSF141130">
    <property type="entry name" value="Acetamidase/Formamidase-like"/>
    <property type="match status" value="1"/>
</dbReference>
<dbReference type="Pfam" id="PF03069">
    <property type="entry name" value="FmdA_AmdA"/>
    <property type="match status" value="2"/>
</dbReference>
<keyword evidence="1" id="KW-0732">Signal</keyword>
<proteinExistence type="predicted"/>
<organism evidence="2 3">
    <name type="scientific">Acinetobacter bereziniae</name>
    <name type="common">Acinetobacter genomosp. 10</name>
    <dbReference type="NCBI Taxonomy" id="106648"/>
    <lineage>
        <taxon>Bacteria</taxon>
        <taxon>Pseudomonadati</taxon>
        <taxon>Pseudomonadota</taxon>
        <taxon>Gammaproteobacteria</taxon>
        <taxon>Moraxellales</taxon>
        <taxon>Moraxellaceae</taxon>
        <taxon>Acinetobacter</taxon>
    </lineage>
</organism>
<dbReference type="Gene3D" id="3.10.28.20">
    <property type="entry name" value="Acetamidase/Formamidase-like domains"/>
    <property type="match status" value="1"/>
</dbReference>
<sequence length="413" mass="44864">MFKHTVLSLFIFATVGSSVAHADNFNVLKQLSNKPVQLKDGEYKGNYYVPSTLSTITWGYLPNKDAKPVLSVPSGSTVTFDTVSHEGLLEDQGRDAEKFFKSKGVQDEYILDEAKIITKSKLKHDFHKDGPHIVTGPIAIQGAQPGDILKVEVINVEPRVPYGVISNRHGKGALVGEFPKKPQQADASAEHPERYGNVSVFTPIEKNAKGEYEGVLKTESGKSIRFPLSPFMGIMGVAPNTSEPVHSVPPAMYGGNIDINELGAGSTAYYPVQVAGALFYTGDSHFAQGDGEVALTALEASARATLKFTLLKAGKDKIPGQEIVQPLAENAEFWITPGLDPDLDEAMKKSTREAIRFLNKEYGIDEAIAYAYLSAATDFEVSQVVDKTKGIHAKIRKADFREFAEDASKATTP</sequence>
<accession>A0A833USX9</accession>
<comment type="caution">
    <text evidence="2">The sequence shown here is derived from an EMBL/GenBank/DDBJ whole genome shotgun (WGS) entry which is preliminary data.</text>
</comment>
<protein>
    <submittedName>
        <fullName evidence="2">Formamidase</fullName>
    </submittedName>
</protein>
<dbReference type="Gene3D" id="2.60.120.580">
    <property type="entry name" value="Acetamidase/Formamidase-like domains"/>
    <property type="match status" value="2"/>
</dbReference>
<feature type="chain" id="PRO_5032703273" evidence="1">
    <location>
        <begin position="23"/>
        <end position="413"/>
    </location>
</feature>
<name>A0A833USX9_ACIBZ</name>
<dbReference type="InterPro" id="IPR004304">
    <property type="entry name" value="FmdA_AmdA"/>
</dbReference>
<feature type="signal peptide" evidence="1">
    <location>
        <begin position="1"/>
        <end position="22"/>
    </location>
</feature>
<gene>
    <name evidence="2" type="primary">fmdA</name>
    <name evidence="2" type="ORF">GAK29_00390</name>
</gene>